<gene>
    <name evidence="1" type="ORF">PYW08_001396</name>
</gene>
<dbReference type="EMBL" id="CM056787">
    <property type="protein sequence ID" value="KAJ8733098.1"/>
    <property type="molecule type" value="Genomic_DNA"/>
</dbReference>
<reference evidence="1" key="1">
    <citation type="submission" date="2023-03" db="EMBL/GenBank/DDBJ databases">
        <title>Chromosome-level genomes of two armyworms, Mythimna separata and Mythimna loreyi, provide insights into the biosynthesis and reception of sex pheromones.</title>
        <authorList>
            <person name="Zhao H."/>
        </authorList>
    </citation>
    <scope>NUCLEOTIDE SEQUENCE</scope>
    <source>
        <strain evidence="1">BeijingLab</strain>
    </source>
</reference>
<keyword evidence="2" id="KW-1185">Reference proteome</keyword>
<evidence type="ECO:0000313" key="1">
    <source>
        <dbReference type="EMBL" id="KAJ8733098.1"/>
    </source>
</evidence>
<protein>
    <submittedName>
        <fullName evidence="1">Uncharacterized protein</fullName>
    </submittedName>
</protein>
<organism evidence="1 2">
    <name type="scientific">Mythimna loreyi</name>
    <dbReference type="NCBI Taxonomy" id="667449"/>
    <lineage>
        <taxon>Eukaryota</taxon>
        <taxon>Metazoa</taxon>
        <taxon>Ecdysozoa</taxon>
        <taxon>Arthropoda</taxon>
        <taxon>Hexapoda</taxon>
        <taxon>Insecta</taxon>
        <taxon>Pterygota</taxon>
        <taxon>Neoptera</taxon>
        <taxon>Endopterygota</taxon>
        <taxon>Lepidoptera</taxon>
        <taxon>Glossata</taxon>
        <taxon>Ditrysia</taxon>
        <taxon>Noctuoidea</taxon>
        <taxon>Noctuidae</taxon>
        <taxon>Noctuinae</taxon>
        <taxon>Hadenini</taxon>
        <taxon>Mythimna</taxon>
    </lineage>
</organism>
<proteinExistence type="predicted"/>
<name>A0ACC2R432_9NEOP</name>
<evidence type="ECO:0000313" key="2">
    <source>
        <dbReference type="Proteomes" id="UP001231649"/>
    </source>
</evidence>
<accession>A0ACC2R432</accession>
<comment type="caution">
    <text evidence="1">The sequence shown here is derived from an EMBL/GenBank/DDBJ whole genome shotgun (WGS) entry which is preliminary data.</text>
</comment>
<sequence length="113" mass="12742">MRHEVPKKFDSSHRSTSKGNSNLVMTKARHSITDSEIGSIRTDRASKLGAILCPTVCALLLVCIFAVSFIGTKLAYDQYDQFCTSRRFDVAKLYIFPNITIKTHPVQVEKMFV</sequence>
<dbReference type="Proteomes" id="UP001231649">
    <property type="component" value="Chromosome 11"/>
</dbReference>